<evidence type="ECO:0000256" key="5">
    <source>
        <dbReference type="SAM" id="MobiDB-lite"/>
    </source>
</evidence>
<dbReference type="GO" id="GO:0000976">
    <property type="term" value="F:transcription cis-regulatory region binding"/>
    <property type="evidence" value="ECO:0007669"/>
    <property type="project" value="TreeGrafter"/>
</dbReference>
<evidence type="ECO:0000313" key="7">
    <source>
        <dbReference type="EMBL" id="KAH7285186.1"/>
    </source>
</evidence>
<feature type="region of interest" description="Disordered" evidence="5">
    <location>
        <begin position="525"/>
        <end position="558"/>
    </location>
</feature>
<evidence type="ECO:0000256" key="1">
    <source>
        <dbReference type="ARBA" id="ARBA00023015"/>
    </source>
</evidence>
<dbReference type="AlphaFoldDB" id="A0A8T2QN22"/>
<dbReference type="EMBL" id="CM035438">
    <property type="protein sequence ID" value="KAH7285186.1"/>
    <property type="molecule type" value="Genomic_DNA"/>
</dbReference>
<feature type="domain" description="BHLH" evidence="6">
    <location>
        <begin position="554"/>
        <end position="603"/>
    </location>
</feature>
<dbReference type="InterPro" id="IPR011598">
    <property type="entry name" value="bHLH_dom"/>
</dbReference>
<dbReference type="GO" id="GO:0003700">
    <property type="term" value="F:DNA-binding transcription factor activity"/>
    <property type="evidence" value="ECO:0007669"/>
    <property type="project" value="InterPro"/>
</dbReference>
<dbReference type="SUPFAM" id="SSF47459">
    <property type="entry name" value="HLH, helix-loop-helix DNA-binding domain"/>
    <property type="match status" value="1"/>
</dbReference>
<comment type="caution">
    <text evidence="7">The sequence shown here is derived from an EMBL/GenBank/DDBJ whole genome shotgun (WGS) entry which is preliminary data.</text>
</comment>
<evidence type="ECO:0000259" key="6">
    <source>
        <dbReference type="PROSITE" id="PS50888"/>
    </source>
</evidence>
<evidence type="ECO:0000256" key="3">
    <source>
        <dbReference type="ARBA" id="ARBA00023242"/>
    </source>
</evidence>
<evidence type="ECO:0000256" key="2">
    <source>
        <dbReference type="ARBA" id="ARBA00023163"/>
    </source>
</evidence>
<dbReference type="Gene3D" id="4.10.280.10">
    <property type="entry name" value="Helix-loop-helix DNA-binding domain"/>
    <property type="match status" value="1"/>
</dbReference>
<evidence type="ECO:0000313" key="8">
    <source>
        <dbReference type="Proteomes" id="UP000825935"/>
    </source>
</evidence>
<dbReference type="PROSITE" id="PS50888">
    <property type="entry name" value="BHLH"/>
    <property type="match status" value="1"/>
</dbReference>
<dbReference type="Pfam" id="PF00010">
    <property type="entry name" value="HLH"/>
    <property type="match status" value="1"/>
</dbReference>
<keyword evidence="1" id="KW-0805">Transcription regulation</keyword>
<evidence type="ECO:0000256" key="4">
    <source>
        <dbReference type="SAM" id="Coils"/>
    </source>
</evidence>
<sequence>MKSVLEDEHSLIEAFMGTENEDTALDFDQGDRLQQKLQSIAEDGQSGWTYAIFWQIALNADGQKNLCWGDGYFNENKIERSFHVPACSTSDQQRRRQVLRDLQAMVHGQGLSELDEAFDADVTDAEWFFLVSMMNTFPMGIGLPGIASATCQSIWITGIDEAQKLRCTRAQFGHQFGIRTFVCVPTDTGVLELGSTEVIQEDFSLLSRVTMYFPDNKWRKSYLNRCYKESSQGQSCAISGSMASLRSVLPCVSSPVYGLTDSYISSNESAQKSIGEDTLENASLSDTISPKPEGEKFVGDAQRLSPSINSLVSCRSEGKGFESSQECKNSAYNEQASNCLASSLEEESSDLYPCAAKYNSVRNKVFMHKQVSAKGTLPTDKSFHGQDSAAVPFTGFSRNQDSYAPEQDVSLSVGHGMFLSSINTDWQTIHHSNSSDGARISHSMSDPSMIQNPKKRAMTTSTVDLKDGISQKSEVFIPCSNNMPGGSVDTKWISSPTCLPSYKSNGGTSLSKGVDVCTEVESKNTEAEANLMDIQSRVDEKPKKRGRKPANGRDEPLNHVEAERMRRERLNQHFYALRAVVPQVTKMDKASLLADATTYIQEMKTKMQEMQAERQLMLLQLKALQGRENFNSNMPSRLMSPGYGEKVSPICAEKSLLADQNSCSTGNAGIACRHCRLEVDVHFLVGREAMIKVQGNAKNHHIPKVMMVLQDLQLHVQQGSISTSQETITQTLLVKMRDPYPLNEKQLASVISQGCVTCSC</sequence>
<dbReference type="GO" id="GO:0046983">
    <property type="term" value="F:protein dimerization activity"/>
    <property type="evidence" value="ECO:0007669"/>
    <property type="project" value="InterPro"/>
</dbReference>
<keyword evidence="2" id="KW-0804">Transcription</keyword>
<dbReference type="InterPro" id="IPR045084">
    <property type="entry name" value="AIB/MYC-like"/>
</dbReference>
<keyword evidence="3" id="KW-0539">Nucleus</keyword>
<dbReference type="OrthoDB" id="1926382at2759"/>
<reference evidence="7" key="1">
    <citation type="submission" date="2021-08" db="EMBL/GenBank/DDBJ databases">
        <title>WGS assembly of Ceratopteris richardii.</title>
        <authorList>
            <person name="Marchant D.B."/>
            <person name="Chen G."/>
            <person name="Jenkins J."/>
            <person name="Shu S."/>
            <person name="Leebens-Mack J."/>
            <person name="Grimwood J."/>
            <person name="Schmutz J."/>
            <person name="Soltis P."/>
            <person name="Soltis D."/>
            <person name="Chen Z.-H."/>
        </authorList>
    </citation>
    <scope>NUCLEOTIDE SEQUENCE</scope>
    <source>
        <strain evidence="7">Whitten #5841</strain>
        <tissue evidence="7">Leaf</tissue>
    </source>
</reference>
<dbReference type="Pfam" id="PF14215">
    <property type="entry name" value="bHLH-MYC_N"/>
    <property type="match status" value="1"/>
</dbReference>
<dbReference type="InterPro" id="IPR025610">
    <property type="entry name" value="MYC/MYB_N"/>
</dbReference>
<gene>
    <name evidence="7" type="ORF">KP509_33G017000</name>
</gene>
<dbReference type="PANTHER" id="PTHR11514:SF43">
    <property type="entry name" value="TRANSCRIPTION FACTOR MYC2"/>
    <property type="match status" value="1"/>
</dbReference>
<dbReference type="GO" id="GO:0005634">
    <property type="term" value="C:nucleus"/>
    <property type="evidence" value="ECO:0007669"/>
    <property type="project" value="TreeGrafter"/>
</dbReference>
<accession>A0A8T2QN22</accession>
<name>A0A8T2QN22_CERRI</name>
<organism evidence="7 8">
    <name type="scientific">Ceratopteris richardii</name>
    <name type="common">Triangle waterfern</name>
    <dbReference type="NCBI Taxonomy" id="49495"/>
    <lineage>
        <taxon>Eukaryota</taxon>
        <taxon>Viridiplantae</taxon>
        <taxon>Streptophyta</taxon>
        <taxon>Embryophyta</taxon>
        <taxon>Tracheophyta</taxon>
        <taxon>Polypodiopsida</taxon>
        <taxon>Polypodiidae</taxon>
        <taxon>Polypodiales</taxon>
        <taxon>Pteridineae</taxon>
        <taxon>Pteridaceae</taxon>
        <taxon>Parkerioideae</taxon>
        <taxon>Ceratopteris</taxon>
    </lineage>
</organism>
<proteinExistence type="predicted"/>
<feature type="coiled-coil region" evidence="4">
    <location>
        <begin position="593"/>
        <end position="627"/>
    </location>
</feature>
<dbReference type="Proteomes" id="UP000825935">
    <property type="component" value="Chromosome 33"/>
</dbReference>
<dbReference type="SMART" id="SM00353">
    <property type="entry name" value="HLH"/>
    <property type="match status" value="1"/>
</dbReference>
<dbReference type="PANTHER" id="PTHR11514">
    <property type="entry name" value="MYC"/>
    <property type="match status" value="1"/>
</dbReference>
<protein>
    <recommendedName>
        <fullName evidence="6">BHLH domain-containing protein</fullName>
    </recommendedName>
</protein>
<keyword evidence="4" id="KW-0175">Coiled coil</keyword>
<dbReference type="InterPro" id="IPR036638">
    <property type="entry name" value="HLH_DNA-bd_sf"/>
</dbReference>
<keyword evidence="8" id="KW-1185">Reference proteome</keyword>